<dbReference type="SUPFAM" id="SSF53738">
    <property type="entry name" value="Phosphoglucomutase, first 3 domains"/>
    <property type="match status" value="2"/>
</dbReference>
<dbReference type="GO" id="GO:0008973">
    <property type="term" value="F:phosphopentomutase activity"/>
    <property type="evidence" value="ECO:0007669"/>
    <property type="project" value="TreeGrafter"/>
</dbReference>
<proteinExistence type="predicted"/>
<dbReference type="InterPro" id="IPR005845">
    <property type="entry name" value="A-D-PHexomutase_a/b/a-II"/>
</dbReference>
<evidence type="ECO:0000259" key="5">
    <source>
        <dbReference type="Pfam" id="PF02880"/>
    </source>
</evidence>
<dbReference type="PANTHER" id="PTHR45745">
    <property type="entry name" value="PHOSPHOMANNOMUTASE 45A"/>
    <property type="match status" value="1"/>
</dbReference>
<dbReference type="InterPro" id="IPR016055">
    <property type="entry name" value="A-D-PHexomutase_a/b/a-I/II/III"/>
</dbReference>
<accession>A0A183F5T6</accession>
<dbReference type="WBParaSite" id="HPBE_0000152801-mRNA-1">
    <property type="protein sequence ID" value="HPBE_0000152801-mRNA-1"/>
    <property type="gene ID" value="HPBE_0000152801"/>
</dbReference>
<reference evidence="6 7" key="1">
    <citation type="submission" date="2018-11" db="EMBL/GenBank/DDBJ databases">
        <authorList>
            <consortium name="Pathogen Informatics"/>
        </authorList>
    </citation>
    <scope>NUCLEOTIDE SEQUENCE [LARGE SCALE GENOMIC DNA]</scope>
</reference>
<evidence type="ECO:0000256" key="1">
    <source>
        <dbReference type="ARBA" id="ARBA00022723"/>
    </source>
</evidence>
<evidence type="ECO:0000313" key="6">
    <source>
        <dbReference type="EMBL" id="VDO19911.1"/>
    </source>
</evidence>
<organism evidence="7 8">
    <name type="scientific">Heligmosomoides polygyrus</name>
    <name type="common">Parasitic roundworm</name>
    <dbReference type="NCBI Taxonomy" id="6339"/>
    <lineage>
        <taxon>Eukaryota</taxon>
        <taxon>Metazoa</taxon>
        <taxon>Ecdysozoa</taxon>
        <taxon>Nematoda</taxon>
        <taxon>Chromadorea</taxon>
        <taxon>Rhabditida</taxon>
        <taxon>Rhabditina</taxon>
        <taxon>Rhabditomorpha</taxon>
        <taxon>Strongyloidea</taxon>
        <taxon>Heligmosomidae</taxon>
        <taxon>Heligmosomoides</taxon>
    </lineage>
</organism>
<keyword evidence="1" id="KW-0479">Metal-binding</keyword>
<evidence type="ECO:0000256" key="3">
    <source>
        <dbReference type="ARBA" id="ARBA00023235"/>
    </source>
</evidence>
<dbReference type="Proteomes" id="UP000050761">
    <property type="component" value="Unassembled WGS sequence"/>
</dbReference>
<feature type="domain" description="Alpha-D-phosphohexomutase alpha/beta/alpha" evidence="5">
    <location>
        <begin position="147"/>
        <end position="209"/>
    </location>
</feature>
<evidence type="ECO:0000313" key="7">
    <source>
        <dbReference type="Proteomes" id="UP000050761"/>
    </source>
</evidence>
<dbReference type="GO" id="GO:0005634">
    <property type="term" value="C:nucleus"/>
    <property type="evidence" value="ECO:0007669"/>
    <property type="project" value="TreeGrafter"/>
</dbReference>
<dbReference type="Gene3D" id="3.40.120.10">
    <property type="entry name" value="Alpha-D-Glucose-1,6-Bisphosphate, subunit A, domain 3"/>
    <property type="match status" value="2"/>
</dbReference>
<keyword evidence="2" id="KW-0460">Magnesium</keyword>
<evidence type="ECO:0000256" key="2">
    <source>
        <dbReference type="ARBA" id="ARBA00022842"/>
    </source>
</evidence>
<dbReference type="AlphaFoldDB" id="A0A183F5T6"/>
<dbReference type="GO" id="GO:0006166">
    <property type="term" value="P:purine ribonucleoside salvage"/>
    <property type="evidence" value="ECO:0007669"/>
    <property type="project" value="TreeGrafter"/>
</dbReference>
<accession>A0A3P7TFQ2</accession>
<dbReference type="InterPro" id="IPR005846">
    <property type="entry name" value="A-D-PHexomutase_a/b/a-III"/>
</dbReference>
<keyword evidence="7" id="KW-1185">Reference proteome</keyword>
<dbReference type="Pfam" id="PF02879">
    <property type="entry name" value="PGM_PMM_II"/>
    <property type="match status" value="1"/>
</dbReference>
<dbReference type="GO" id="GO:0046872">
    <property type="term" value="F:metal ion binding"/>
    <property type="evidence" value="ECO:0007669"/>
    <property type="project" value="UniProtKB-KW"/>
</dbReference>
<protein>
    <submittedName>
        <fullName evidence="8">PGM_PMM_III domain-containing protein</fullName>
    </submittedName>
</protein>
<dbReference type="EMBL" id="UZAH01001710">
    <property type="protein sequence ID" value="VDO19911.1"/>
    <property type="molecule type" value="Genomic_DNA"/>
</dbReference>
<dbReference type="PANTHER" id="PTHR45745:SF1">
    <property type="entry name" value="PHOSPHOGLUCOMUTASE 2B-RELATED"/>
    <property type="match status" value="1"/>
</dbReference>
<dbReference type="Pfam" id="PF02880">
    <property type="entry name" value="PGM_PMM_III"/>
    <property type="match status" value="1"/>
</dbReference>
<dbReference type="GO" id="GO:0005975">
    <property type="term" value="P:carbohydrate metabolic process"/>
    <property type="evidence" value="ECO:0007669"/>
    <property type="project" value="InterPro"/>
</dbReference>
<name>A0A183F5T6_HELPZ</name>
<dbReference type="OrthoDB" id="8300170at2759"/>
<evidence type="ECO:0000313" key="8">
    <source>
        <dbReference type="WBParaSite" id="HPBE_0000152801-mRNA-1"/>
    </source>
</evidence>
<evidence type="ECO:0000259" key="4">
    <source>
        <dbReference type="Pfam" id="PF02879"/>
    </source>
</evidence>
<keyword evidence="3" id="KW-0413">Isomerase</keyword>
<reference evidence="8" key="2">
    <citation type="submission" date="2019-09" db="UniProtKB">
        <authorList>
            <consortium name="WormBaseParasite"/>
        </authorList>
    </citation>
    <scope>IDENTIFICATION</scope>
</reference>
<sequence length="234" mass="26627">MTCIRIDLKKKTFFSHRKINETTPLKITYSAFHGVGYLYAKRMFKEFGFPEDHFFSVKEQQEPDPDFPTVPFPNPEEGKKVLTLSFKTADANGSTVILANDPDADRIQLAEKQANGEWRVFTGNEMGTLLTWWVWTNWSQAHPDVDKANVYVINSAVSSQIVKTIADAEGFKSDVTLTGFKWMGNKADELRANGKHVILAWEESIGYMPGHTMDKVINGFSCKNWDYLSLQGRF</sequence>
<gene>
    <name evidence="6" type="ORF">HPBE_LOCUS1529</name>
</gene>
<feature type="domain" description="Alpha-D-phosphohexomutase alpha/beta/alpha" evidence="4">
    <location>
        <begin position="15"/>
        <end position="112"/>
    </location>
</feature>